<protein>
    <recommendedName>
        <fullName evidence="3 15">DNA polymerase I</fullName>
        <ecNumber evidence="2 15">2.7.7.7</ecNumber>
    </recommendedName>
</protein>
<dbReference type="NCBIfam" id="NF004397">
    <property type="entry name" value="PRK05755.1"/>
    <property type="match status" value="1"/>
</dbReference>
<dbReference type="InterPro" id="IPR043502">
    <property type="entry name" value="DNA/RNA_pol_sf"/>
</dbReference>
<dbReference type="InterPro" id="IPR018320">
    <property type="entry name" value="DNA_polymerase_1"/>
</dbReference>
<evidence type="ECO:0000256" key="7">
    <source>
        <dbReference type="ARBA" id="ARBA00022722"/>
    </source>
</evidence>
<keyword evidence="8 16" id="KW-0227">DNA damage</keyword>
<dbReference type="FunFam" id="1.10.150.20:FF:000003">
    <property type="entry name" value="DNA polymerase I"/>
    <property type="match status" value="1"/>
</dbReference>
<proteinExistence type="inferred from homology"/>
<dbReference type="GO" id="GO:0008409">
    <property type="term" value="F:5'-3' exonuclease activity"/>
    <property type="evidence" value="ECO:0007669"/>
    <property type="project" value="UniProtKB-UniRule"/>
</dbReference>
<comment type="similarity">
    <text evidence="1 16">Belongs to the DNA polymerase type-A family.</text>
</comment>
<dbReference type="PRINTS" id="PR00868">
    <property type="entry name" value="DNAPOLI"/>
</dbReference>
<keyword evidence="7" id="KW-0540">Nuclease</keyword>
<feature type="domain" description="DNA-directed DNA polymerase family A palm" evidence="19">
    <location>
        <begin position="675"/>
        <end position="882"/>
    </location>
</feature>
<comment type="caution">
    <text evidence="20">The sequence shown here is derived from an EMBL/GenBank/DDBJ whole genome shotgun (WGS) entry which is preliminary data.</text>
</comment>
<dbReference type="Gene3D" id="3.30.420.10">
    <property type="entry name" value="Ribonuclease H-like superfamily/Ribonuclease H"/>
    <property type="match status" value="1"/>
</dbReference>
<comment type="function">
    <text evidence="16">In addition to polymerase activity, this DNA polymerase exhibits 3'-5' and 5'-3' exonuclease activity.</text>
</comment>
<dbReference type="InterPro" id="IPR001098">
    <property type="entry name" value="DNA-dir_DNA_pol_A_palm_dom"/>
</dbReference>
<dbReference type="CDD" id="cd09859">
    <property type="entry name" value="PIN_53EXO"/>
    <property type="match status" value="1"/>
</dbReference>
<name>A0A0Q4B9F0_9BACT</name>
<dbReference type="InterPro" id="IPR019760">
    <property type="entry name" value="DNA-dir_DNA_pol_A_CS"/>
</dbReference>
<dbReference type="SMART" id="SM00475">
    <property type="entry name" value="53EXOc"/>
    <property type="match status" value="1"/>
</dbReference>
<dbReference type="SUPFAM" id="SSF53098">
    <property type="entry name" value="Ribonuclease H-like"/>
    <property type="match status" value="1"/>
</dbReference>
<dbReference type="InterPro" id="IPR002562">
    <property type="entry name" value="3'-5'_exonuclease_dom"/>
</dbReference>
<evidence type="ECO:0000256" key="10">
    <source>
        <dbReference type="ARBA" id="ARBA00022839"/>
    </source>
</evidence>
<dbReference type="GO" id="GO:0003887">
    <property type="term" value="F:DNA-directed DNA polymerase activity"/>
    <property type="evidence" value="ECO:0007669"/>
    <property type="project" value="UniProtKB-UniRule"/>
</dbReference>
<dbReference type="GO" id="GO:0006302">
    <property type="term" value="P:double-strand break repair"/>
    <property type="evidence" value="ECO:0007669"/>
    <property type="project" value="TreeGrafter"/>
</dbReference>
<dbReference type="CDD" id="cd06139">
    <property type="entry name" value="DNA_polA_I_Ecoli_like_exo"/>
    <property type="match status" value="1"/>
</dbReference>
<dbReference type="InterPro" id="IPR036279">
    <property type="entry name" value="5-3_exonuclease_C_sf"/>
</dbReference>
<comment type="catalytic activity">
    <reaction evidence="14 16">
        <text>DNA(n) + a 2'-deoxyribonucleoside 5'-triphosphate = DNA(n+1) + diphosphate</text>
        <dbReference type="Rhea" id="RHEA:22508"/>
        <dbReference type="Rhea" id="RHEA-COMP:17339"/>
        <dbReference type="Rhea" id="RHEA-COMP:17340"/>
        <dbReference type="ChEBI" id="CHEBI:33019"/>
        <dbReference type="ChEBI" id="CHEBI:61560"/>
        <dbReference type="ChEBI" id="CHEBI:173112"/>
        <dbReference type="EC" id="2.7.7.7"/>
    </reaction>
</comment>
<dbReference type="PANTHER" id="PTHR10133:SF27">
    <property type="entry name" value="DNA POLYMERASE NU"/>
    <property type="match status" value="1"/>
</dbReference>
<feature type="domain" description="5'-3' exonuclease" evidence="18">
    <location>
        <begin position="1"/>
        <end position="263"/>
    </location>
</feature>
<keyword evidence="9 16" id="KW-0378">Hydrolase</keyword>
<dbReference type="InterPro" id="IPR020046">
    <property type="entry name" value="5-3_exonucl_a-hlix_arch_N"/>
</dbReference>
<evidence type="ECO:0000256" key="13">
    <source>
        <dbReference type="ARBA" id="ARBA00023204"/>
    </source>
</evidence>
<evidence type="ECO:0000256" key="2">
    <source>
        <dbReference type="ARBA" id="ARBA00012417"/>
    </source>
</evidence>
<dbReference type="CDD" id="cd09898">
    <property type="entry name" value="H3TH_53EXO"/>
    <property type="match status" value="1"/>
</dbReference>
<dbReference type="InterPro" id="IPR020045">
    <property type="entry name" value="DNA_polI_H3TH"/>
</dbReference>
<reference evidence="20" key="1">
    <citation type="submission" date="2015-08" db="EMBL/GenBank/DDBJ databases">
        <title>Candidatus Bacteriodes Periocalifornicus.</title>
        <authorList>
            <person name="McLean J.S."/>
            <person name="Kelley S."/>
        </authorList>
    </citation>
    <scope>NUCLEOTIDE SEQUENCE [LARGE SCALE GENOMIC DNA]</scope>
    <source>
        <strain evidence="20">12B</strain>
    </source>
</reference>
<evidence type="ECO:0000256" key="12">
    <source>
        <dbReference type="ARBA" id="ARBA00023125"/>
    </source>
</evidence>
<feature type="domain" description="3'-5' exonuclease" evidence="17">
    <location>
        <begin position="323"/>
        <end position="505"/>
    </location>
</feature>
<dbReference type="GO" id="GO:0008408">
    <property type="term" value="F:3'-5' exonuclease activity"/>
    <property type="evidence" value="ECO:0007669"/>
    <property type="project" value="UniProtKB-UniRule"/>
</dbReference>
<dbReference type="Pfam" id="PF02739">
    <property type="entry name" value="5_3_exonuc_N"/>
    <property type="match status" value="1"/>
</dbReference>
<dbReference type="SMART" id="SM00474">
    <property type="entry name" value="35EXOc"/>
    <property type="match status" value="1"/>
</dbReference>
<dbReference type="PATRIC" id="fig|1702214.3.peg.1914"/>
<dbReference type="NCBIfam" id="TIGR00593">
    <property type="entry name" value="pola"/>
    <property type="match status" value="1"/>
</dbReference>
<dbReference type="STRING" id="1702214.AL399_01590"/>
<dbReference type="SUPFAM" id="SSF88723">
    <property type="entry name" value="PIN domain-like"/>
    <property type="match status" value="1"/>
</dbReference>
<dbReference type="EC" id="2.7.7.7" evidence="2 15"/>
<organism evidence="20 21">
    <name type="scientific">Candidatus [Bacteroides] periocalifornicus</name>
    <dbReference type="NCBI Taxonomy" id="1702214"/>
    <lineage>
        <taxon>Bacteria</taxon>
        <taxon>Pseudomonadati</taxon>
        <taxon>Bacteroidota</taxon>
    </lineage>
</organism>
<dbReference type="InterPro" id="IPR008918">
    <property type="entry name" value="HhH2"/>
</dbReference>
<dbReference type="SUPFAM" id="SSF56672">
    <property type="entry name" value="DNA/RNA polymerases"/>
    <property type="match status" value="1"/>
</dbReference>
<evidence type="ECO:0000256" key="11">
    <source>
        <dbReference type="ARBA" id="ARBA00022932"/>
    </source>
</evidence>
<dbReference type="CDD" id="cd08637">
    <property type="entry name" value="DNA_pol_A_pol_I_C"/>
    <property type="match status" value="1"/>
</dbReference>
<evidence type="ECO:0000256" key="5">
    <source>
        <dbReference type="ARBA" id="ARBA00022695"/>
    </source>
</evidence>
<dbReference type="Pfam" id="PF01367">
    <property type="entry name" value="5_3_exonuc"/>
    <property type="match status" value="1"/>
</dbReference>
<evidence type="ECO:0000256" key="14">
    <source>
        <dbReference type="ARBA" id="ARBA00049244"/>
    </source>
</evidence>
<keyword evidence="21" id="KW-1185">Reference proteome</keyword>
<dbReference type="Gene3D" id="3.40.50.1010">
    <property type="entry name" value="5'-nuclease"/>
    <property type="match status" value="1"/>
</dbReference>
<dbReference type="Gene3D" id="1.20.1060.10">
    <property type="entry name" value="Taq DNA Polymerase, Chain T, domain 4"/>
    <property type="match status" value="1"/>
</dbReference>
<evidence type="ECO:0000256" key="9">
    <source>
        <dbReference type="ARBA" id="ARBA00022801"/>
    </source>
</evidence>
<evidence type="ECO:0000313" key="21">
    <source>
        <dbReference type="Proteomes" id="UP000054172"/>
    </source>
</evidence>
<evidence type="ECO:0000256" key="4">
    <source>
        <dbReference type="ARBA" id="ARBA00022679"/>
    </source>
</evidence>
<keyword evidence="11 16" id="KW-0239">DNA-directed DNA polymerase</keyword>
<dbReference type="GO" id="GO:0006261">
    <property type="term" value="P:DNA-templated DNA replication"/>
    <property type="evidence" value="ECO:0007669"/>
    <property type="project" value="UniProtKB-UniRule"/>
</dbReference>
<keyword evidence="4 16" id="KW-0808">Transferase</keyword>
<dbReference type="Proteomes" id="UP000054172">
    <property type="component" value="Unassembled WGS sequence"/>
</dbReference>
<evidence type="ECO:0000256" key="15">
    <source>
        <dbReference type="NCBIfam" id="TIGR00593"/>
    </source>
</evidence>
<dbReference type="Pfam" id="PF01612">
    <property type="entry name" value="DNA_pol_A_exo1"/>
    <property type="match status" value="1"/>
</dbReference>
<dbReference type="GO" id="GO:0003677">
    <property type="term" value="F:DNA binding"/>
    <property type="evidence" value="ECO:0007669"/>
    <property type="project" value="UniProtKB-UniRule"/>
</dbReference>
<evidence type="ECO:0000256" key="1">
    <source>
        <dbReference type="ARBA" id="ARBA00007705"/>
    </source>
</evidence>
<keyword evidence="12 16" id="KW-0238">DNA-binding</keyword>
<evidence type="ECO:0000259" key="18">
    <source>
        <dbReference type="SMART" id="SM00475"/>
    </source>
</evidence>
<evidence type="ECO:0000256" key="3">
    <source>
        <dbReference type="ARBA" id="ARBA00020311"/>
    </source>
</evidence>
<keyword evidence="6 16" id="KW-0235">DNA replication</keyword>
<dbReference type="InterPro" id="IPR002298">
    <property type="entry name" value="DNA_polymerase_A"/>
</dbReference>
<dbReference type="InterPro" id="IPR012337">
    <property type="entry name" value="RNaseH-like_sf"/>
</dbReference>
<dbReference type="InterPro" id="IPR029060">
    <property type="entry name" value="PIN-like_dom_sf"/>
</dbReference>
<dbReference type="PROSITE" id="PS00447">
    <property type="entry name" value="DNA_POLYMERASE_A"/>
    <property type="match status" value="1"/>
</dbReference>
<evidence type="ECO:0000313" key="20">
    <source>
        <dbReference type="EMBL" id="KQM09484.1"/>
    </source>
</evidence>
<dbReference type="FunFam" id="1.10.150.20:FF:000002">
    <property type="entry name" value="DNA polymerase I"/>
    <property type="match status" value="1"/>
</dbReference>
<dbReference type="InterPro" id="IPR002421">
    <property type="entry name" value="5-3_exonuclease"/>
</dbReference>
<dbReference type="SUPFAM" id="SSF47807">
    <property type="entry name" value="5' to 3' exonuclease, C-terminal subdomain"/>
    <property type="match status" value="1"/>
</dbReference>
<keyword evidence="10 16" id="KW-0269">Exonuclease</keyword>
<evidence type="ECO:0000256" key="8">
    <source>
        <dbReference type="ARBA" id="ARBA00022763"/>
    </source>
</evidence>
<keyword evidence="5 16" id="KW-0548">Nucleotidyltransferase</keyword>
<dbReference type="SMART" id="SM00279">
    <property type="entry name" value="HhH2"/>
    <property type="match status" value="1"/>
</dbReference>
<dbReference type="AlphaFoldDB" id="A0A0Q4B9F0"/>
<dbReference type="Gene3D" id="3.30.70.370">
    <property type="match status" value="1"/>
</dbReference>
<dbReference type="Gene3D" id="1.10.150.20">
    <property type="entry name" value="5' to 3' exonuclease, C-terminal subdomain"/>
    <property type="match status" value="2"/>
</dbReference>
<keyword evidence="13 16" id="KW-0234">DNA repair</keyword>
<evidence type="ECO:0000256" key="16">
    <source>
        <dbReference type="RuleBase" id="RU004460"/>
    </source>
</evidence>
<accession>A0A0Q4B9F0</accession>
<sequence length="918" mass="101551">METLLIVDAYALLYRAHFAFLQRPLLTADGRNTSAAFGFLRSFLECVVEEKPGYIAVVFDPKGGSFRNQLSADYKADRPPTPDAVRYGAEKIGELLPLLGIKTLVEPGFEADDLAGSLVQQFAPQGYRIVLFTPDKDYQQLLADNVEMVKPRRTGKGVERVTLAMLQEKYGIERAEQFVDILALWGDAADNVPGLPGVGEKTAAALIAKYGGIDRLYGNTGKLTPKVAKGLAECAQQLKVARELVTIRRDAPVPNDIRELKPTPVNRAAAQTIFDELEFKVVAKDLLKALEGDATSVATQPAELDVPTAGGTTARLADRPHTYRLVVTEPEWQAMLQEIGEAGVLAIDTETSGLNPHQDHPVGVSLCCRPWQAWYAPLDREHDPLYGQKIAWLNTLLANPARCIVGHNIKFDLLMLRSVGVELRGTLYDTMILHYLLAPDAGHSLDAVAQKELEYTPIPFEALQPGVKANEIDLATVPLDRLTEYAAEDADIALQLYHTLWDQVQKQKLDWLYSQVEGPLIRVLADMEWAGVAIVPQRLEELGTTLKAQLEVLSQQIRTAVVNPGLNIDSPLQVGKALFEQLNINPKAKRTKTGQYNTSELELAKYAKEFPVVQTLLDYREARKLLNTYVAALPALIDPHTHRIHALFNQAVAGTGRLSSSHPNMQNIPVRNDYGKQIRRAFVTSFEGGELLSADYSQIELRVMAHVANNENMIAAFREGADIHRATAARILGLPPEEVTPAQRESAKRVNFGVVYGISGYGLSQQLGIPVAEANSFIRSYLDHYPGIEDYMRSTIEFARKNGYVQTIWGRRRWLPDINSPSPVIRGAVERHAINAPIQGTAADIIKRAMVNIADEIRSRKLRSTLIIQVHDELILDVYPGEMDAVRSLVVNRMEQAIELNVPLVVDVAVGKDWGTIG</sequence>
<dbReference type="EMBL" id="LIIK01000004">
    <property type="protein sequence ID" value="KQM09484.1"/>
    <property type="molecule type" value="Genomic_DNA"/>
</dbReference>
<dbReference type="PANTHER" id="PTHR10133">
    <property type="entry name" value="DNA POLYMERASE I"/>
    <property type="match status" value="1"/>
</dbReference>
<dbReference type="SMART" id="SM00482">
    <property type="entry name" value="POLAc"/>
    <property type="match status" value="1"/>
</dbReference>
<dbReference type="InterPro" id="IPR036397">
    <property type="entry name" value="RNaseH_sf"/>
</dbReference>
<evidence type="ECO:0000259" key="19">
    <source>
        <dbReference type="SMART" id="SM00482"/>
    </source>
</evidence>
<evidence type="ECO:0000256" key="6">
    <source>
        <dbReference type="ARBA" id="ARBA00022705"/>
    </source>
</evidence>
<dbReference type="Pfam" id="PF00476">
    <property type="entry name" value="DNA_pol_A"/>
    <property type="match status" value="1"/>
</dbReference>
<gene>
    <name evidence="16" type="primary">polA</name>
    <name evidence="20" type="ORF">AL399_01590</name>
</gene>
<evidence type="ECO:0000259" key="17">
    <source>
        <dbReference type="SMART" id="SM00474"/>
    </source>
</evidence>